<sequence>MNTLAICSPKRLPDDKQIESARLAVEINPANMPYVRPIAGLVGERPVNREFISAMTTKYWRSGGVHLGVRFLDTTDRALQDRILAHMNAWSPGANIGFHRSTAPDAEIRIARTPGDGYWSYLGTDVLQIPADEATMNLDSFGLDTDEREYTRVVRHETGHTLGFPHEHLRRDVVHRIDPAKAIRYFRDRVGWSEATTRAQVLTPLEEVALITTPTDTQSIMCYQLPGSIMRDGRPVPGGLDINDRDRGFVHVLYPTAVATTPIQALAGVH</sequence>
<dbReference type="AlphaFoldDB" id="A0A0H5P341"/>
<dbReference type="InterPro" id="IPR001506">
    <property type="entry name" value="Peptidase_M12A"/>
</dbReference>
<gene>
    <name evidence="2" type="ORF">ERS450000_02078</name>
</gene>
<dbReference type="KEGG" id="nfr:ERS450000_02078"/>
<dbReference type="CDD" id="cd04327">
    <property type="entry name" value="ZnMc_MMP_like_3"/>
    <property type="match status" value="1"/>
</dbReference>
<dbReference type="SUPFAM" id="SSF55486">
    <property type="entry name" value="Metalloproteases ('zincins'), catalytic domain"/>
    <property type="match status" value="1"/>
</dbReference>
<dbReference type="GO" id="GO:0006508">
    <property type="term" value="P:proteolysis"/>
    <property type="evidence" value="ECO:0007669"/>
    <property type="project" value="InterPro"/>
</dbReference>
<feature type="domain" description="Peptidase metallopeptidase" evidence="1">
    <location>
        <begin position="56"/>
        <end position="205"/>
    </location>
</feature>
<organism evidence="2 3">
    <name type="scientific">Nocardia farcinica</name>
    <dbReference type="NCBI Taxonomy" id="37329"/>
    <lineage>
        <taxon>Bacteria</taxon>
        <taxon>Bacillati</taxon>
        <taxon>Actinomycetota</taxon>
        <taxon>Actinomycetes</taxon>
        <taxon>Mycobacteriales</taxon>
        <taxon>Nocardiaceae</taxon>
        <taxon>Nocardia</taxon>
    </lineage>
</organism>
<evidence type="ECO:0000313" key="3">
    <source>
        <dbReference type="Proteomes" id="UP000057820"/>
    </source>
</evidence>
<dbReference type="RefSeq" id="WP_060592241.1">
    <property type="nucleotide sequence ID" value="NZ_CP031418.1"/>
</dbReference>
<evidence type="ECO:0000313" key="2">
    <source>
        <dbReference type="EMBL" id="CRY76896.1"/>
    </source>
</evidence>
<dbReference type="GO" id="GO:0004222">
    <property type="term" value="F:metalloendopeptidase activity"/>
    <property type="evidence" value="ECO:0007669"/>
    <property type="project" value="InterPro"/>
</dbReference>
<accession>A0A0H5P341</accession>
<dbReference type="EMBL" id="LN868938">
    <property type="protein sequence ID" value="CRY76896.1"/>
    <property type="molecule type" value="Genomic_DNA"/>
</dbReference>
<name>A0A0H5P341_NOCFR</name>
<evidence type="ECO:0000259" key="1">
    <source>
        <dbReference type="SMART" id="SM00235"/>
    </source>
</evidence>
<proteinExistence type="predicted"/>
<dbReference type="InterPro" id="IPR024079">
    <property type="entry name" value="MetalloPept_cat_dom_sf"/>
</dbReference>
<dbReference type="Proteomes" id="UP000057820">
    <property type="component" value="Chromosome 1"/>
</dbReference>
<dbReference type="SMART" id="SM00235">
    <property type="entry name" value="ZnMc"/>
    <property type="match status" value="1"/>
</dbReference>
<dbReference type="InterPro" id="IPR006026">
    <property type="entry name" value="Peptidase_Metallo"/>
</dbReference>
<dbReference type="GO" id="GO:0008270">
    <property type="term" value="F:zinc ion binding"/>
    <property type="evidence" value="ECO:0007669"/>
    <property type="project" value="InterPro"/>
</dbReference>
<reference evidence="3" key="1">
    <citation type="submission" date="2015-03" db="EMBL/GenBank/DDBJ databases">
        <authorList>
            <consortium name="Pathogen Informatics"/>
        </authorList>
    </citation>
    <scope>NUCLEOTIDE SEQUENCE [LARGE SCALE GENOMIC DNA]</scope>
    <source>
        <strain evidence="3">NCTC11134</strain>
    </source>
</reference>
<dbReference type="Gene3D" id="3.40.390.10">
    <property type="entry name" value="Collagenase (Catalytic Domain)"/>
    <property type="match status" value="1"/>
</dbReference>
<dbReference type="Pfam" id="PF01400">
    <property type="entry name" value="Astacin"/>
    <property type="match status" value="1"/>
</dbReference>
<protein>
    <submittedName>
        <fullName evidence="2">Astacin (Peptidase family M12A)</fullName>
    </submittedName>
</protein>